<dbReference type="CDD" id="cd05379">
    <property type="entry name" value="CAP_bacterial"/>
    <property type="match status" value="1"/>
</dbReference>
<dbReference type="InterPro" id="IPR014258">
    <property type="entry name" value="CAP_domain_YkwD-like"/>
</dbReference>
<organism evidence="3 4">
    <name type="scientific">Natronobacillus azotifigens</name>
    <dbReference type="NCBI Taxonomy" id="472978"/>
    <lineage>
        <taxon>Bacteria</taxon>
        <taxon>Bacillati</taxon>
        <taxon>Bacillota</taxon>
        <taxon>Bacilli</taxon>
        <taxon>Bacillales</taxon>
        <taxon>Bacillaceae</taxon>
        <taxon>Natronobacillus</taxon>
    </lineage>
</organism>
<sequence length="279" mass="32108">MRIWTLFTMLFFIFLVGCGADVSDQIIHITNEVSAQENREVQLLLKEQKELERFVILEEVEETKDDESTIEESGQYSVDTEKNKRSDVEEDGQEPKSDPGPGLSKEKAEIIEREKAPIEEKMKEEPIQEVAPETEQPTKEKTETTQPRQDTKQTVSSFEIRVVELTNLEREKNGLPALKINAELREVAREKSKDMMTNQYFDHHSPTYGSPFEMMNIFGITYLSAGENIAFGQRTPEEVVRAWMDSEGHRANILNQSFTHIGVGYVKDGHYWTQQFIGK</sequence>
<reference evidence="3" key="1">
    <citation type="submission" date="2022-11" db="EMBL/GenBank/DDBJ databases">
        <title>WGS of Natronobacillus azotifigens 24KS-1, an anaerobic diazotrophic haloalkaliphile from soda-rich habitats.</title>
        <authorList>
            <person name="Sorokin D.Y."/>
            <person name="Merkel A.Y."/>
        </authorList>
    </citation>
    <scope>NUCLEOTIDE SEQUENCE</scope>
    <source>
        <strain evidence="3">24KS-1</strain>
    </source>
</reference>
<evidence type="ECO:0000313" key="4">
    <source>
        <dbReference type="Proteomes" id="UP001084197"/>
    </source>
</evidence>
<feature type="compositionally biased region" description="Basic and acidic residues" evidence="1">
    <location>
        <begin position="104"/>
        <end position="126"/>
    </location>
</feature>
<proteinExistence type="predicted"/>
<dbReference type="NCBIfam" id="TIGR02909">
    <property type="entry name" value="spore_YkwD"/>
    <property type="match status" value="1"/>
</dbReference>
<dbReference type="EMBL" id="JAPRAT010000052">
    <property type="protein sequence ID" value="MCZ0704640.1"/>
    <property type="molecule type" value="Genomic_DNA"/>
</dbReference>
<feature type="domain" description="SCP" evidence="2">
    <location>
        <begin position="164"/>
        <end position="276"/>
    </location>
</feature>
<dbReference type="InterPro" id="IPR014044">
    <property type="entry name" value="CAP_dom"/>
</dbReference>
<dbReference type="AlphaFoldDB" id="A0A9J6RGA9"/>
<dbReference type="SUPFAM" id="SSF55797">
    <property type="entry name" value="PR-1-like"/>
    <property type="match status" value="1"/>
</dbReference>
<dbReference type="Gene3D" id="3.40.33.10">
    <property type="entry name" value="CAP"/>
    <property type="match status" value="1"/>
</dbReference>
<gene>
    <name evidence="3" type="ORF">OWO01_15700</name>
</gene>
<dbReference type="RefSeq" id="WP_268781416.1">
    <property type="nucleotide sequence ID" value="NZ_JAPRAT010000052.1"/>
</dbReference>
<dbReference type="Proteomes" id="UP001084197">
    <property type="component" value="Unassembled WGS sequence"/>
</dbReference>
<accession>A0A9J6RGA9</accession>
<dbReference type="PANTHER" id="PTHR31157:SF1">
    <property type="entry name" value="SCP DOMAIN-CONTAINING PROTEIN"/>
    <property type="match status" value="1"/>
</dbReference>
<feature type="region of interest" description="Disordered" evidence="1">
    <location>
        <begin position="62"/>
        <end position="154"/>
    </location>
</feature>
<feature type="compositionally biased region" description="Basic and acidic residues" evidence="1">
    <location>
        <begin position="79"/>
        <end position="97"/>
    </location>
</feature>
<keyword evidence="4" id="KW-1185">Reference proteome</keyword>
<dbReference type="Pfam" id="PF00188">
    <property type="entry name" value="CAP"/>
    <property type="match status" value="1"/>
</dbReference>
<dbReference type="InterPro" id="IPR035940">
    <property type="entry name" value="CAP_sf"/>
</dbReference>
<dbReference type="PROSITE" id="PS51257">
    <property type="entry name" value="PROKAR_LIPOPROTEIN"/>
    <property type="match status" value="1"/>
</dbReference>
<evidence type="ECO:0000256" key="1">
    <source>
        <dbReference type="SAM" id="MobiDB-lite"/>
    </source>
</evidence>
<evidence type="ECO:0000259" key="2">
    <source>
        <dbReference type="Pfam" id="PF00188"/>
    </source>
</evidence>
<protein>
    <submittedName>
        <fullName evidence="3">CAP domain-containing protein</fullName>
    </submittedName>
</protein>
<name>A0A9J6RGA9_9BACI</name>
<evidence type="ECO:0000313" key="3">
    <source>
        <dbReference type="EMBL" id="MCZ0704640.1"/>
    </source>
</evidence>
<dbReference type="PANTHER" id="PTHR31157">
    <property type="entry name" value="SCP DOMAIN-CONTAINING PROTEIN"/>
    <property type="match status" value="1"/>
</dbReference>
<comment type="caution">
    <text evidence="3">The sequence shown here is derived from an EMBL/GenBank/DDBJ whole genome shotgun (WGS) entry which is preliminary data.</text>
</comment>